<dbReference type="RefSeq" id="WP_322455545.1">
    <property type="nucleotide sequence ID" value="NZ_CP141059.1"/>
</dbReference>
<dbReference type="EMBL" id="CP141059">
    <property type="protein sequence ID" value="WQQ25043.1"/>
    <property type="molecule type" value="Genomic_DNA"/>
</dbReference>
<dbReference type="InterPro" id="IPR000595">
    <property type="entry name" value="cNMP-bd_dom"/>
</dbReference>
<dbReference type="PROSITE" id="PS50042">
    <property type="entry name" value="CNMP_BINDING_3"/>
    <property type="match status" value="1"/>
</dbReference>
<dbReference type="SUPFAM" id="SSF55729">
    <property type="entry name" value="Acyl-CoA N-acyltransferases (Nat)"/>
    <property type="match status" value="1"/>
</dbReference>
<dbReference type="InterPro" id="IPR014710">
    <property type="entry name" value="RmlC-like_jellyroll"/>
</dbReference>
<proteinExistence type="predicted"/>
<gene>
    <name evidence="2" type="ORF">SHK19_13825</name>
</gene>
<name>A0ABZ0ZNI7_9ACTN</name>
<evidence type="ECO:0000313" key="3">
    <source>
        <dbReference type="Proteomes" id="UP001327225"/>
    </source>
</evidence>
<evidence type="ECO:0000259" key="1">
    <source>
        <dbReference type="PROSITE" id="PS50042"/>
    </source>
</evidence>
<accession>A0ABZ0ZNI7</accession>
<dbReference type="CDD" id="cd00038">
    <property type="entry name" value="CAP_ED"/>
    <property type="match status" value="1"/>
</dbReference>
<evidence type="ECO:0000313" key="2">
    <source>
        <dbReference type="EMBL" id="WQQ25043.1"/>
    </source>
</evidence>
<dbReference type="SMART" id="SM00100">
    <property type="entry name" value="cNMP"/>
    <property type="match status" value="1"/>
</dbReference>
<dbReference type="Gene3D" id="2.60.120.10">
    <property type="entry name" value="Jelly Rolls"/>
    <property type="match status" value="1"/>
</dbReference>
<organism evidence="2 3">
    <name type="scientific">Nocardioides bizhenqiangii</name>
    <dbReference type="NCBI Taxonomy" id="3095076"/>
    <lineage>
        <taxon>Bacteria</taxon>
        <taxon>Bacillati</taxon>
        <taxon>Actinomycetota</taxon>
        <taxon>Actinomycetes</taxon>
        <taxon>Propionibacteriales</taxon>
        <taxon>Nocardioidaceae</taxon>
        <taxon>Nocardioides</taxon>
    </lineage>
</organism>
<keyword evidence="3" id="KW-1185">Reference proteome</keyword>
<feature type="domain" description="Cyclic nucleotide-binding" evidence="1">
    <location>
        <begin position="255"/>
        <end position="353"/>
    </location>
</feature>
<sequence>MGKLRSLKQQLDVLRGRYEGFRVESAADRDECMRVLDEVRRLELKRVKGRSVLESAAFVDVDVDDVLLAVRDTAEDRIVGCIRSTPAAQIATLQSSRDEYQIDKLAPDLLDRTQVLTRFAMLRSHRSTLASYVIMRELYRDSLARGLLISLQSCEPGLYATYLRLGFRPMGSVHQSSLGGFRIPMVHVHHDRDHMERVGTPLVKELPRDRPLPTEGIEWYREMEAREGRIDPGVAFHETNDGADSQGEAEVHAWLTEGLSDKGRAELLRNALEVNCTDGDVVIAAGDGGRFLGFVLDGVVEVKTGDRVVRMLGEGELFGEIALVLDRPRTVDIVAAGDDTRVLLLSQTALTRLSTGADQVQVWRNIARVLATRLPYTT</sequence>
<protein>
    <submittedName>
        <fullName evidence="2">Cyclic nucleotide-binding domain-containing protein</fullName>
    </submittedName>
</protein>
<dbReference type="InterPro" id="IPR016181">
    <property type="entry name" value="Acyl_CoA_acyltransferase"/>
</dbReference>
<dbReference type="SUPFAM" id="SSF51206">
    <property type="entry name" value="cAMP-binding domain-like"/>
    <property type="match status" value="1"/>
</dbReference>
<dbReference type="Pfam" id="PF00027">
    <property type="entry name" value="cNMP_binding"/>
    <property type="match status" value="1"/>
</dbReference>
<dbReference type="Proteomes" id="UP001327225">
    <property type="component" value="Chromosome"/>
</dbReference>
<dbReference type="InterPro" id="IPR018490">
    <property type="entry name" value="cNMP-bd_dom_sf"/>
</dbReference>
<reference evidence="3" key="1">
    <citation type="submission" date="2023-12" db="EMBL/GenBank/DDBJ databases">
        <title>Novel species in genus Nocardioides.</title>
        <authorList>
            <person name="Zhou H."/>
        </authorList>
    </citation>
    <scope>NUCLEOTIDE SEQUENCE [LARGE SCALE GENOMIC DNA]</scope>
    <source>
        <strain evidence="3">HM61</strain>
    </source>
</reference>